<protein>
    <submittedName>
        <fullName evidence="4">DNA_BRE_C domain containing protein</fullName>
    </submittedName>
</protein>
<dbReference type="InterPro" id="IPR002104">
    <property type="entry name" value="Integrase_catalytic"/>
</dbReference>
<dbReference type="EMBL" id="LR798190">
    <property type="protein sequence ID" value="CAB5079710.1"/>
    <property type="molecule type" value="Genomic_DNA"/>
</dbReference>
<sequence>MASVERESRTSWRVRWREGGKRRTSERYRSEGQALAAAEAIEARLSAAKPIRNRPVVGMLELVERWIIVRQAAGKYTGRYAEKARDALTSAITSHAWASPSDVRPDQMKAMKVGRLRLLRSLLSYAADLDQPVDPRCLRIRPAPRPRAPRGALLTREQVAAAVEEATAWNPSCGALVRLLATYGHRPETAVRIRVGEVDLPGRRLRVTVKGGDTIDHPLDQGICDVLAPLVAGRGPEEVLFQSHLGAPWAAGQAFAEWYWHQVGRRAHPHDQGCYALKRFAISNLLDKGIDPVTVASVTGHRTPSLLIDRYGRTNANRQARVVDAISEMDPEWTRPSDATP</sequence>
<gene>
    <name evidence="4" type="ORF">UFOVP141_30</name>
</gene>
<keyword evidence="2" id="KW-0233">DNA recombination</keyword>
<evidence type="ECO:0000256" key="2">
    <source>
        <dbReference type="ARBA" id="ARBA00023172"/>
    </source>
</evidence>
<comment type="similarity">
    <text evidence="1">Belongs to the 'phage' integrase family.</text>
</comment>
<dbReference type="PROSITE" id="PS51898">
    <property type="entry name" value="TYR_RECOMBINASE"/>
    <property type="match status" value="1"/>
</dbReference>
<evidence type="ECO:0000256" key="1">
    <source>
        <dbReference type="ARBA" id="ARBA00008857"/>
    </source>
</evidence>
<dbReference type="GO" id="GO:0015074">
    <property type="term" value="P:DNA integration"/>
    <property type="evidence" value="ECO:0007669"/>
    <property type="project" value="InterPro"/>
</dbReference>
<evidence type="ECO:0000313" key="4">
    <source>
        <dbReference type="EMBL" id="CAB5079710.1"/>
    </source>
</evidence>
<dbReference type="Pfam" id="PF00589">
    <property type="entry name" value="Phage_integrase"/>
    <property type="match status" value="1"/>
</dbReference>
<name>A0A6J7VM89_9CAUD</name>
<proteinExistence type="inferred from homology"/>
<dbReference type="CDD" id="cd00397">
    <property type="entry name" value="DNA_BRE_C"/>
    <property type="match status" value="1"/>
</dbReference>
<dbReference type="SUPFAM" id="SSF56349">
    <property type="entry name" value="DNA breaking-rejoining enzymes"/>
    <property type="match status" value="1"/>
</dbReference>
<dbReference type="InterPro" id="IPR011010">
    <property type="entry name" value="DNA_brk_join_enz"/>
</dbReference>
<organism evidence="4">
    <name type="scientific">uncultured Caudovirales phage</name>
    <dbReference type="NCBI Taxonomy" id="2100421"/>
    <lineage>
        <taxon>Viruses</taxon>
        <taxon>Duplodnaviria</taxon>
        <taxon>Heunggongvirae</taxon>
        <taxon>Uroviricota</taxon>
        <taxon>Caudoviricetes</taxon>
        <taxon>Peduoviridae</taxon>
        <taxon>Maltschvirus</taxon>
        <taxon>Maltschvirus maltsch</taxon>
    </lineage>
</organism>
<reference evidence="4" key="1">
    <citation type="submission" date="2020-05" db="EMBL/GenBank/DDBJ databases">
        <authorList>
            <person name="Chiriac C."/>
            <person name="Salcher M."/>
            <person name="Ghai R."/>
            <person name="Kavagutti S V."/>
        </authorList>
    </citation>
    <scope>NUCLEOTIDE SEQUENCE</scope>
</reference>
<evidence type="ECO:0000259" key="3">
    <source>
        <dbReference type="PROSITE" id="PS51898"/>
    </source>
</evidence>
<dbReference type="InterPro" id="IPR013762">
    <property type="entry name" value="Integrase-like_cat_sf"/>
</dbReference>
<dbReference type="GO" id="GO:0006310">
    <property type="term" value="P:DNA recombination"/>
    <property type="evidence" value="ECO:0007669"/>
    <property type="project" value="UniProtKB-KW"/>
</dbReference>
<accession>A0A6J7VM89</accession>
<dbReference type="GO" id="GO:0003677">
    <property type="term" value="F:DNA binding"/>
    <property type="evidence" value="ECO:0007669"/>
    <property type="project" value="InterPro"/>
</dbReference>
<dbReference type="Gene3D" id="1.10.443.10">
    <property type="entry name" value="Intergrase catalytic core"/>
    <property type="match status" value="1"/>
</dbReference>
<feature type="domain" description="Tyr recombinase" evidence="3">
    <location>
        <begin position="149"/>
        <end position="324"/>
    </location>
</feature>